<dbReference type="Pfam" id="PF20047">
    <property type="entry name" value="DUF6449"/>
    <property type="match status" value="1"/>
</dbReference>
<evidence type="ECO:0000259" key="3">
    <source>
        <dbReference type="Pfam" id="PF20047"/>
    </source>
</evidence>
<name>A0ABT2TWE4_9FIRM</name>
<gene>
    <name evidence="4" type="ORF">OCV61_13465</name>
</gene>
<proteinExistence type="predicted"/>
<feature type="transmembrane region" description="Helical" evidence="2">
    <location>
        <begin position="316"/>
        <end position="334"/>
    </location>
</feature>
<evidence type="ECO:0000256" key="2">
    <source>
        <dbReference type="SAM" id="Phobius"/>
    </source>
</evidence>
<feature type="transmembrane region" description="Helical" evidence="2">
    <location>
        <begin position="341"/>
        <end position="362"/>
    </location>
</feature>
<keyword evidence="2" id="KW-0472">Membrane</keyword>
<keyword evidence="5" id="KW-1185">Reference proteome</keyword>
<feature type="transmembrane region" description="Helical" evidence="2">
    <location>
        <begin position="177"/>
        <end position="198"/>
    </location>
</feature>
<evidence type="ECO:0000313" key="4">
    <source>
        <dbReference type="EMBL" id="MCU6766407.1"/>
    </source>
</evidence>
<feature type="domain" description="DUF6449" evidence="3">
    <location>
        <begin position="457"/>
        <end position="542"/>
    </location>
</feature>
<sequence length="732" mass="83354">MKLKIYSGKQIKMNIKEQVWIPVILLIGFFLAFPVAELLMMGNWFGMNYTYDQIQILYENLWKDGFLRTGVAITVIAALLNSVSEFWYLYSSKKVDFYHSIPVKRFRMFFSRMFTGIIFFAGPYLLMEFLTVCIGAMRGCFSLHLMKLAFYMFLIHLICYLLVYFAIVLVICITGNFLMGGLCFVGVFLYGPVLSSLITGYEETYFRTYARMLYGVCKVLKRDVSPLFLGNELVDKYSQGELKGFLFPVLCVVLVLTAASFFAYIKRPSERTGGALIYPFTQVVIRILVVIPTGLGTGLFFSLFPENTSSRDAWEIFGLLVGVILSYSLLEIVYQMDFRKIYVHWVQLILCGVLAILMAAGFKTDVIRYDRYFPKSGQVEMISWNGVNMESSDYAEEKADGRYVIGTNNVEAMIDLGNSEDLLQAVKKAADRTYKNIKNNVGKEDLEESGRMVTFGFTMNSGTTIYRNYIVDSQILKDILQAAYREGDYKKDRYSILNIESKYLFSITGIFGDGVYTTLWERDKEKRTEFLEALRQDILEADAEVLTGQPCGKLYLSFGQIPQERTPDNMVPDGREFLSGAGGMVYMFPQFSRSLSLLEEEEDLSISLQDVDVESADVVFDLSEDATVLSDPVQYTGKEELTELKNILIPPELVPEWETFNSPWADLTLNIRGKEAVEGWAIRPGEKTPEFILLDQERAQEGILGENESEDSTDLTTNLEDTTDTEVMDIYE</sequence>
<keyword evidence="2" id="KW-1133">Transmembrane helix</keyword>
<dbReference type="InterPro" id="IPR045611">
    <property type="entry name" value="DUF6449"/>
</dbReference>
<feature type="transmembrane region" description="Helical" evidence="2">
    <location>
        <begin position="277"/>
        <end position="304"/>
    </location>
</feature>
<protein>
    <submittedName>
        <fullName evidence="4">ABC transporter permease</fullName>
    </submittedName>
</protein>
<feature type="transmembrane region" description="Helical" evidence="2">
    <location>
        <begin position="109"/>
        <end position="137"/>
    </location>
</feature>
<accession>A0ABT2TWE4</accession>
<feature type="transmembrane region" description="Helical" evidence="2">
    <location>
        <begin position="245"/>
        <end position="265"/>
    </location>
</feature>
<dbReference type="EMBL" id="JAOQJL010000030">
    <property type="protein sequence ID" value="MCU6766407.1"/>
    <property type="molecule type" value="Genomic_DNA"/>
</dbReference>
<dbReference type="Proteomes" id="UP001652409">
    <property type="component" value="Unassembled WGS sequence"/>
</dbReference>
<keyword evidence="2" id="KW-0812">Transmembrane</keyword>
<feature type="transmembrane region" description="Helical" evidence="2">
    <location>
        <begin position="149"/>
        <end position="170"/>
    </location>
</feature>
<feature type="transmembrane region" description="Helical" evidence="2">
    <location>
        <begin position="65"/>
        <end position="88"/>
    </location>
</feature>
<dbReference type="RefSeq" id="WP_158422233.1">
    <property type="nucleotide sequence ID" value="NZ_JAOQJL010000030.1"/>
</dbReference>
<evidence type="ECO:0000313" key="5">
    <source>
        <dbReference type="Proteomes" id="UP001652409"/>
    </source>
</evidence>
<evidence type="ECO:0000256" key="1">
    <source>
        <dbReference type="SAM" id="MobiDB-lite"/>
    </source>
</evidence>
<organism evidence="4 5">
    <name type="scientific">Blautia ammoniilytica</name>
    <dbReference type="NCBI Taxonomy" id="2981782"/>
    <lineage>
        <taxon>Bacteria</taxon>
        <taxon>Bacillati</taxon>
        <taxon>Bacillota</taxon>
        <taxon>Clostridia</taxon>
        <taxon>Lachnospirales</taxon>
        <taxon>Lachnospiraceae</taxon>
        <taxon>Blautia</taxon>
    </lineage>
</organism>
<feature type="region of interest" description="Disordered" evidence="1">
    <location>
        <begin position="703"/>
        <end position="732"/>
    </location>
</feature>
<feature type="transmembrane region" description="Helical" evidence="2">
    <location>
        <begin position="20"/>
        <end position="45"/>
    </location>
</feature>
<comment type="caution">
    <text evidence="4">The sequence shown here is derived from an EMBL/GenBank/DDBJ whole genome shotgun (WGS) entry which is preliminary data.</text>
</comment>
<reference evidence="4 5" key="1">
    <citation type="journal article" date="2021" name="ISME Commun">
        <title>Automated analysis of genomic sequences facilitates high-throughput and comprehensive description of bacteria.</title>
        <authorList>
            <person name="Hitch T.C.A."/>
        </authorList>
    </citation>
    <scope>NUCLEOTIDE SEQUENCE [LARGE SCALE GENOMIC DNA]</scope>
    <source>
        <strain evidence="4 5">Sanger_23</strain>
    </source>
</reference>
<feature type="compositionally biased region" description="Acidic residues" evidence="1">
    <location>
        <begin position="721"/>
        <end position="732"/>
    </location>
</feature>